<dbReference type="Gene3D" id="3.30.1490.20">
    <property type="entry name" value="ATP-grasp fold, A domain"/>
    <property type="match status" value="1"/>
</dbReference>
<dbReference type="Proteomes" id="UP000294506">
    <property type="component" value="Unassembled WGS sequence"/>
</dbReference>
<dbReference type="SUPFAM" id="SSF56059">
    <property type="entry name" value="Glutathione synthetase ATP-binding domain-like"/>
    <property type="match status" value="1"/>
</dbReference>
<reference evidence="2 3" key="1">
    <citation type="submission" date="2019-03" db="EMBL/GenBank/DDBJ databases">
        <title>Genomic Encyclopedia of Type Strains, Phase III (KMG-III): the genomes of soil and plant-associated and newly described type strains.</title>
        <authorList>
            <person name="Whitman W."/>
        </authorList>
    </citation>
    <scope>NUCLEOTIDE SEQUENCE [LARGE SCALE GENOMIC DNA]</scope>
    <source>
        <strain evidence="2 3">DSM 27373</strain>
    </source>
</reference>
<evidence type="ECO:0000313" key="2">
    <source>
        <dbReference type="EMBL" id="TDS84770.1"/>
    </source>
</evidence>
<dbReference type="InterPro" id="IPR013815">
    <property type="entry name" value="ATP_grasp_subdomain_1"/>
</dbReference>
<dbReference type="InterPro" id="IPR015947">
    <property type="entry name" value="PUA-like_sf"/>
</dbReference>
<dbReference type="Pfam" id="PF04266">
    <property type="entry name" value="ASCH"/>
    <property type="match status" value="1"/>
</dbReference>
<dbReference type="Gene3D" id="3.10.400.10">
    <property type="entry name" value="Sulfate adenylyltransferase"/>
    <property type="match status" value="1"/>
</dbReference>
<dbReference type="Gene3D" id="3.30.470.20">
    <property type="entry name" value="ATP-grasp fold, B domain"/>
    <property type="match status" value="1"/>
</dbReference>
<protein>
    <submittedName>
        <fullName evidence="2">Uncharacterized protein YhfF</fullName>
    </submittedName>
</protein>
<dbReference type="GO" id="GO:0005524">
    <property type="term" value="F:ATP binding"/>
    <property type="evidence" value="ECO:0007669"/>
    <property type="project" value="InterPro"/>
</dbReference>
<evidence type="ECO:0000313" key="3">
    <source>
        <dbReference type="Proteomes" id="UP000294506"/>
    </source>
</evidence>
<dbReference type="PANTHER" id="PTHR39217">
    <property type="match status" value="1"/>
</dbReference>
<name>A0A4R7G140_9MICC</name>
<dbReference type="InterPro" id="IPR053191">
    <property type="entry name" value="DcsG_Biosynth_Enzyme"/>
</dbReference>
<dbReference type="PANTHER" id="PTHR39217:SF1">
    <property type="entry name" value="GLUTATHIONE SYNTHETASE"/>
    <property type="match status" value="1"/>
</dbReference>
<keyword evidence="3" id="KW-1185">Reference proteome</keyword>
<proteinExistence type="predicted"/>
<feature type="domain" description="ASCH" evidence="1">
    <location>
        <begin position="15"/>
        <end position="139"/>
    </location>
</feature>
<dbReference type="EMBL" id="SOAN01000007">
    <property type="protein sequence ID" value="TDS84770.1"/>
    <property type="molecule type" value="Genomic_DNA"/>
</dbReference>
<dbReference type="Gene3D" id="3.40.50.20">
    <property type="match status" value="1"/>
</dbReference>
<evidence type="ECO:0000259" key="1">
    <source>
        <dbReference type="SMART" id="SM01022"/>
    </source>
</evidence>
<dbReference type="SMART" id="SM01022">
    <property type="entry name" value="ASCH"/>
    <property type="match status" value="1"/>
</dbReference>
<dbReference type="InterPro" id="IPR007374">
    <property type="entry name" value="ASCH_domain"/>
</dbReference>
<sequence>MLTAEQIDALPPMDLAFGELRARLTGAVITGVKTMTTSLHRSYLAEAEPLPRPGLQRLLGVQEESLGVVEVMEVALVPLGEISQEVARGEGEGYASVAAWREVHEDFWRSTGEIADGETQGPGLGDDELIVVERFRWLPEHSLVPAPRPRRVGIVVTDDYSKAPDRDTDPLIAALQRCDIAAEPVIWHHWEPGREYDLLVVRTPWDYSSRPQDFLAWLERAAAQVPVLNSPALIRWNLDKVYLRELETEGLASVPTSWAEDDAALRRGLAEHGEDWVVIKPSISAGAFDTELLRADSAAALTLGERILARGLTVMVQPEIPELSQGREKALYFIDGHHTHAISKGALLARGGGLRGGTYLEDPQLVQASAAEIRFGERTLAAAARTTGTETPLYGRIDVVDSARYGIVLLEAELFEPALNLHRAPWATDELARAIDRRLTQSVEPGAGAKSLTGRREQLS</sequence>
<comment type="caution">
    <text evidence="2">The sequence shown here is derived from an EMBL/GenBank/DDBJ whole genome shotgun (WGS) entry which is preliminary data.</text>
</comment>
<dbReference type="AlphaFoldDB" id="A0A4R7G140"/>
<gene>
    <name evidence="2" type="ORF">EV640_107168</name>
</gene>
<accession>A0A4R7G140</accession>
<dbReference type="SUPFAM" id="SSF88697">
    <property type="entry name" value="PUA domain-like"/>
    <property type="match status" value="1"/>
</dbReference>
<organism evidence="2 3">
    <name type="scientific">Nesterenkonia aurantiaca</name>
    <dbReference type="NCBI Taxonomy" id="1436010"/>
    <lineage>
        <taxon>Bacteria</taxon>
        <taxon>Bacillati</taxon>
        <taxon>Actinomycetota</taxon>
        <taxon>Actinomycetes</taxon>
        <taxon>Micrococcales</taxon>
        <taxon>Micrococcaceae</taxon>
        <taxon>Nesterenkonia</taxon>
    </lineage>
</organism>